<dbReference type="AlphaFoldDB" id="A0A7J0A4M6"/>
<evidence type="ECO:0000313" key="1">
    <source>
        <dbReference type="EMBL" id="GFH87116.1"/>
    </source>
</evidence>
<dbReference type="Proteomes" id="UP000491181">
    <property type="component" value="Unassembled WGS sequence"/>
</dbReference>
<gene>
    <name evidence="1" type="ORF">IMSAGC001_02540</name>
</gene>
<reference evidence="1 2" key="1">
    <citation type="journal article" date="2020" name="Microbiome">
        <title>Single-cell genomics of uncultured bacteria reveals dietary fiber responders in the mouse gut microbiota.</title>
        <authorList>
            <person name="Chijiiwa R."/>
            <person name="Hosokawa M."/>
            <person name="Kogawa M."/>
            <person name="Nishikawa Y."/>
            <person name="Ide K."/>
            <person name="Sakanashi C."/>
            <person name="Takahashi K."/>
            <person name="Takeyama H."/>
        </authorList>
    </citation>
    <scope>NUCLEOTIDE SEQUENCE [LARGE SCALE GENOMIC DNA]</scope>
    <source>
        <strain evidence="1">IMSAGC_001</strain>
    </source>
</reference>
<organism evidence="1 2">
    <name type="scientific">Bacteroides acidifaciens</name>
    <dbReference type="NCBI Taxonomy" id="85831"/>
    <lineage>
        <taxon>Bacteria</taxon>
        <taxon>Pseudomonadati</taxon>
        <taxon>Bacteroidota</taxon>
        <taxon>Bacteroidia</taxon>
        <taxon>Bacteroidales</taxon>
        <taxon>Bacteroidaceae</taxon>
        <taxon>Bacteroides</taxon>
    </lineage>
</organism>
<comment type="caution">
    <text evidence="1">The sequence shown here is derived from an EMBL/GenBank/DDBJ whole genome shotgun (WGS) entry which is preliminary data.</text>
</comment>
<proteinExistence type="predicted"/>
<dbReference type="RefSeq" id="WP_162222339.1">
    <property type="nucleotide sequence ID" value="NZ_BLLS01000075.1"/>
</dbReference>
<dbReference type="GeneID" id="93045981"/>
<name>A0A7J0A4M6_9BACE</name>
<protein>
    <submittedName>
        <fullName evidence="1">Uncharacterized protein</fullName>
    </submittedName>
</protein>
<evidence type="ECO:0000313" key="2">
    <source>
        <dbReference type="Proteomes" id="UP000491181"/>
    </source>
</evidence>
<accession>A0A7J0A4M6</accession>
<dbReference type="EMBL" id="BLLS01000075">
    <property type="protein sequence ID" value="GFH87116.1"/>
    <property type="molecule type" value="Genomic_DNA"/>
</dbReference>
<sequence>MNKGIERKYEGMRAKMKKNFYGRITKASLVGAEFSTDVFMTEPFLVER</sequence>